<gene>
    <name evidence="2" type="ORF">FOXG_14134</name>
</gene>
<dbReference type="EMBL" id="DS231717">
    <property type="protein sequence ID" value="KNB15710.1"/>
    <property type="molecule type" value="Genomic_DNA"/>
</dbReference>
<dbReference type="VEuPathDB" id="FungiDB:FOXG_14134"/>
<protein>
    <submittedName>
        <fullName evidence="2">Uncharacterized protein</fullName>
    </submittedName>
</protein>
<dbReference type="KEGG" id="fox:FOXG_14134"/>
<reference evidence="2 3" key="1">
    <citation type="journal article" date="2010" name="Nature">
        <title>Comparative genomics reveals mobile pathogenicity chromosomes in Fusarium.</title>
        <authorList>
            <person name="Ma L.J."/>
            <person name="van der Does H.C."/>
            <person name="Borkovich K.A."/>
            <person name="Coleman J.J."/>
            <person name="Daboussi M.J."/>
            <person name="Di Pietro A."/>
            <person name="Dufresne M."/>
            <person name="Freitag M."/>
            <person name="Grabherr M."/>
            <person name="Henrissat B."/>
            <person name="Houterman P.M."/>
            <person name="Kang S."/>
            <person name="Shim W.B."/>
            <person name="Woloshuk C."/>
            <person name="Xie X."/>
            <person name="Xu J.R."/>
            <person name="Antoniw J."/>
            <person name="Baker S.E."/>
            <person name="Bluhm B.H."/>
            <person name="Breakspear A."/>
            <person name="Brown D.W."/>
            <person name="Butchko R.A."/>
            <person name="Chapman S."/>
            <person name="Coulson R."/>
            <person name="Coutinho P.M."/>
            <person name="Danchin E.G."/>
            <person name="Diener A."/>
            <person name="Gale L.R."/>
            <person name="Gardiner D.M."/>
            <person name="Goff S."/>
            <person name="Hammond-Kosack K.E."/>
            <person name="Hilburn K."/>
            <person name="Hua-Van A."/>
            <person name="Jonkers W."/>
            <person name="Kazan K."/>
            <person name="Kodira C.D."/>
            <person name="Koehrsen M."/>
            <person name="Kumar L."/>
            <person name="Lee Y.H."/>
            <person name="Li L."/>
            <person name="Manners J.M."/>
            <person name="Miranda-Saavedra D."/>
            <person name="Mukherjee M."/>
            <person name="Park G."/>
            <person name="Park J."/>
            <person name="Park S.Y."/>
            <person name="Proctor R.H."/>
            <person name="Regev A."/>
            <person name="Ruiz-Roldan M.C."/>
            <person name="Sain D."/>
            <person name="Sakthikumar S."/>
            <person name="Sykes S."/>
            <person name="Schwartz D.C."/>
            <person name="Turgeon B.G."/>
            <person name="Wapinski I."/>
            <person name="Yoder O."/>
            <person name="Young S."/>
            <person name="Zeng Q."/>
            <person name="Zhou S."/>
            <person name="Galagan J."/>
            <person name="Cuomo C.A."/>
            <person name="Kistler H.C."/>
            <person name="Rep M."/>
        </authorList>
    </citation>
    <scope>NUCLEOTIDE SEQUENCE [LARGE SCALE GENOMIC DNA]</scope>
    <source>
        <strain evidence="3">4287 / CBS 123668 / FGSC 9935 / NRRL 34936</strain>
    </source>
</reference>
<name>A0A0J9VYZ8_FUSO4</name>
<dbReference type="Proteomes" id="UP000009097">
    <property type="component" value="Chromosome 14"/>
</dbReference>
<evidence type="ECO:0000313" key="3">
    <source>
        <dbReference type="Proteomes" id="UP000009097"/>
    </source>
</evidence>
<feature type="compositionally biased region" description="Low complexity" evidence="1">
    <location>
        <begin position="40"/>
        <end position="50"/>
    </location>
</feature>
<feature type="compositionally biased region" description="Basic residues" evidence="1">
    <location>
        <begin position="1"/>
        <end position="14"/>
    </location>
</feature>
<feature type="region of interest" description="Disordered" evidence="1">
    <location>
        <begin position="1"/>
        <end position="50"/>
    </location>
</feature>
<evidence type="ECO:0000313" key="2">
    <source>
        <dbReference type="EMBL" id="KNB15710.1"/>
    </source>
</evidence>
<dbReference type="RefSeq" id="XP_018253755.1">
    <property type="nucleotide sequence ID" value="XM_018394202.1"/>
</dbReference>
<organism evidence="2 3">
    <name type="scientific">Fusarium oxysporum f. sp. lycopersici (strain 4287 / CBS 123668 / FGSC 9935 / NRRL 34936)</name>
    <name type="common">Fusarium vascular wilt of tomato</name>
    <dbReference type="NCBI Taxonomy" id="426428"/>
    <lineage>
        <taxon>Eukaryota</taxon>
        <taxon>Fungi</taxon>
        <taxon>Dikarya</taxon>
        <taxon>Ascomycota</taxon>
        <taxon>Pezizomycotina</taxon>
        <taxon>Sordariomycetes</taxon>
        <taxon>Hypocreomycetidae</taxon>
        <taxon>Hypocreales</taxon>
        <taxon>Nectriaceae</taxon>
        <taxon>Fusarium</taxon>
        <taxon>Fusarium oxysporum species complex</taxon>
    </lineage>
</organism>
<feature type="region of interest" description="Disordered" evidence="1">
    <location>
        <begin position="316"/>
        <end position="395"/>
    </location>
</feature>
<feature type="compositionally biased region" description="Acidic residues" evidence="1">
    <location>
        <begin position="366"/>
        <end position="379"/>
    </location>
</feature>
<accession>A0A0J9VYZ8</accession>
<sequence>MEVKHNPSHRKSHRIITPPERKTLPSPPASGERDQAPGASTETSSSFSSLSETADELPENLLTLKKKLLGVREHSSVATAKLSNEDYERCYDKIQATFRRFDYLFQKELIIIRMPSPIHEFFIWKLGIAIHEKLRDLGRQNKQVSSFTNKIDNGLSGHIELLDKNGDEVLKRMPDIQFQFAGAEYPGVVAEVALTQDVKQLGKIAKEYIHYSWAAIQVVICVDLNTDKESTISVWKPAYTPIPGTGEKELSYKEVVKREPFRTADGNPINQGSLTLHLHDFVTEEFRQGISNLSFSISYSEMAEMLNSSQRIHEGRNVAAKRKRPIPRGVKRRSASLESEPEEMIDQDKARYDNEAAAAMKKLDTQDETYEDVEGEEEERPAKKRAQLARDCAST</sequence>
<dbReference type="GeneID" id="28955335"/>
<feature type="compositionally biased region" description="Basic residues" evidence="1">
    <location>
        <begin position="319"/>
        <end position="334"/>
    </location>
</feature>
<dbReference type="OrthoDB" id="3485856at2759"/>
<evidence type="ECO:0000256" key="1">
    <source>
        <dbReference type="SAM" id="MobiDB-lite"/>
    </source>
</evidence>
<proteinExistence type="predicted"/>
<dbReference type="AlphaFoldDB" id="A0A0J9VYZ8"/>